<keyword evidence="2" id="KW-1185">Reference proteome</keyword>
<comment type="caution">
    <text evidence="1">The sequence shown here is derived from an EMBL/GenBank/DDBJ whole genome shotgun (WGS) entry which is preliminary data.</text>
</comment>
<proteinExistence type="predicted"/>
<organism evidence="1 2">
    <name type="scientific">Hygrophoropsis aurantiaca</name>
    <dbReference type="NCBI Taxonomy" id="72124"/>
    <lineage>
        <taxon>Eukaryota</taxon>
        <taxon>Fungi</taxon>
        <taxon>Dikarya</taxon>
        <taxon>Basidiomycota</taxon>
        <taxon>Agaricomycotina</taxon>
        <taxon>Agaricomycetes</taxon>
        <taxon>Agaricomycetidae</taxon>
        <taxon>Boletales</taxon>
        <taxon>Coniophorineae</taxon>
        <taxon>Hygrophoropsidaceae</taxon>
        <taxon>Hygrophoropsis</taxon>
    </lineage>
</organism>
<sequence>MGNHTGHYYNSIRTTIRVIENEVLELRKQELDLLTQLRPLQDTIARKCTLAGSLKNSLAPVSRLPNEILLACFGQAVQDWVDKNDGVDEQAVVELEFCEWPKDAVELPCTPIFAISHVSHHWRQLAINAPSLWTNLIITPKFEFHLDVFRDFLHRTKGIPIAANLRSFESERMLSSAVISLMEAIIPLIHAQQVHALAFLASGPALPYLLSRMVEQTTNTPTSPPSIAFSSLTSLSIFGPRNNPEGLTLSHLRYLLSAAPQLKTLELQHNTSLDAVERADESVIGLPMLENLTIIESNVFVCNFLGLLSASNLSQLKLNWDDLDQEDVDVTSCLFINNSDSSLRVPRFPGVQNLTLSTTPDYNCLHINLISAFPRITHLSLGSPSLFYETSVSPVLPTFNCLECLTFDFAFAQHMDWWDSSSYTWLPKPEDPMDRPLLISVFDRSTESKRDLENSDLFRYYKKLQQYGTLDKSSSSLDEFMCWYARVSADSPECNTRTD</sequence>
<gene>
    <name evidence="1" type="ORF">BJ138DRAFT_1157568</name>
</gene>
<dbReference type="Proteomes" id="UP000790377">
    <property type="component" value="Unassembled WGS sequence"/>
</dbReference>
<protein>
    <submittedName>
        <fullName evidence="1">Uncharacterized protein</fullName>
    </submittedName>
</protein>
<accession>A0ACB8A4V3</accession>
<name>A0ACB8A4V3_9AGAM</name>
<evidence type="ECO:0000313" key="2">
    <source>
        <dbReference type="Proteomes" id="UP000790377"/>
    </source>
</evidence>
<reference evidence="1" key="1">
    <citation type="journal article" date="2021" name="New Phytol.">
        <title>Evolutionary innovations through gain and loss of genes in the ectomycorrhizal Boletales.</title>
        <authorList>
            <person name="Wu G."/>
            <person name="Miyauchi S."/>
            <person name="Morin E."/>
            <person name="Kuo A."/>
            <person name="Drula E."/>
            <person name="Varga T."/>
            <person name="Kohler A."/>
            <person name="Feng B."/>
            <person name="Cao Y."/>
            <person name="Lipzen A."/>
            <person name="Daum C."/>
            <person name="Hundley H."/>
            <person name="Pangilinan J."/>
            <person name="Johnson J."/>
            <person name="Barry K."/>
            <person name="LaButti K."/>
            <person name="Ng V."/>
            <person name="Ahrendt S."/>
            <person name="Min B."/>
            <person name="Choi I.G."/>
            <person name="Park H."/>
            <person name="Plett J.M."/>
            <person name="Magnuson J."/>
            <person name="Spatafora J.W."/>
            <person name="Nagy L.G."/>
            <person name="Henrissat B."/>
            <person name="Grigoriev I.V."/>
            <person name="Yang Z.L."/>
            <person name="Xu J."/>
            <person name="Martin F.M."/>
        </authorList>
    </citation>
    <scope>NUCLEOTIDE SEQUENCE</scope>
    <source>
        <strain evidence="1">ATCC 28755</strain>
    </source>
</reference>
<dbReference type="EMBL" id="MU267819">
    <property type="protein sequence ID" value="KAH7908481.1"/>
    <property type="molecule type" value="Genomic_DNA"/>
</dbReference>
<evidence type="ECO:0000313" key="1">
    <source>
        <dbReference type="EMBL" id="KAH7908481.1"/>
    </source>
</evidence>